<protein>
    <submittedName>
        <fullName evidence="2">Uncharacterized protein</fullName>
    </submittedName>
</protein>
<gene>
    <name evidence="2" type="ORF">C8F04DRAFT_1178262</name>
</gene>
<accession>A0AAD6T856</accession>
<evidence type="ECO:0000313" key="2">
    <source>
        <dbReference type="EMBL" id="KAJ7040165.1"/>
    </source>
</evidence>
<feature type="region of interest" description="Disordered" evidence="1">
    <location>
        <begin position="105"/>
        <end position="136"/>
    </location>
</feature>
<organism evidence="2 3">
    <name type="scientific">Mycena alexandri</name>
    <dbReference type="NCBI Taxonomy" id="1745969"/>
    <lineage>
        <taxon>Eukaryota</taxon>
        <taxon>Fungi</taxon>
        <taxon>Dikarya</taxon>
        <taxon>Basidiomycota</taxon>
        <taxon>Agaricomycotina</taxon>
        <taxon>Agaricomycetes</taxon>
        <taxon>Agaricomycetidae</taxon>
        <taxon>Agaricales</taxon>
        <taxon>Marasmiineae</taxon>
        <taxon>Mycenaceae</taxon>
        <taxon>Mycena</taxon>
    </lineage>
</organism>
<evidence type="ECO:0000313" key="3">
    <source>
        <dbReference type="Proteomes" id="UP001218188"/>
    </source>
</evidence>
<proteinExistence type="predicted"/>
<sequence>MQNNAEKGEKGEQLPAVLCAQRGVQTLVALVVWRVVCYYQTRGLSDSLSKGSGESGCSPVSIFAVDADEGVGMGSALVQFRPFPYSVFGIRQKLDFSPSRRCEECSNRPHRDRTSVPAGQFRRHSGSDIRPQRGQVRQHTDETFGHFLAQLRPHKDRTSHGIIPLPSALRETVREQAKQRTRMALTAVAEET</sequence>
<dbReference type="EMBL" id="JARJCM010000023">
    <property type="protein sequence ID" value="KAJ7040165.1"/>
    <property type="molecule type" value="Genomic_DNA"/>
</dbReference>
<feature type="compositionally biased region" description="Basic and acidic residues" evidence="1">
    <location>
        <begin position="105"/>
        <end position="114"/>
    </location>
</feature>
<comment type="caution">
    <text evidence="2">The sequence shown here is derived from an EMBL/GenBank/DDBJ whole genome shotgun (WGS) entry which is preliminary data.</text>
</comment>
<reference evidence="2" key="1">
    <citation type="submission" date="2023-03" db="EMBL/GenBank/DDBJ databases">
        <title>Massive genome expansion in bonnet fungi (Mycena s.s.) driven by repeated elements and novel gene families across ecological guilds.</title>
        <authorList>
            <consortium name="Lawrence Berkeley National Laboratory"/>
            <person name="Harder C.B."/>
            <person name="Miyauchi S."/>
            <person name="Viragh M."/>
            <person name="Kuo A."/>
            <person name="Thoen E."/>
            <person name="Andreopoulos B."/>
            <person name="Lu D."/>
            <person name="Skrede I."/>
            <person name="Drula E."/>
            <person name="Henrissat B."/>
            <person name="Morin E."/>
            <person name="Kohler A."/>
            <person name="Barry K."/>
            <person name="LaButti K."/>
            <person name="Morin E."/>
            <person name="Salamov A."/>
            <person name="Lipzen A."/>
            <person name="Mereny Z."/>
            <person name="Hegedus B."/>
            <person name="Baldrian P."/>
            <person name="Stursova M."/>
            <person name="Weitz H."/>
            <person name="Taylor A."/>
            <person name="Grigoriev I.V."/>
            <person name="Nagy L.G."/>
            <person name="Martin F."/>
            <person name="Kauserud H."/>
        </authorList>
    </citation>
    <scope>NUCLEOTIDE SEQUENCE</scope>
    <source>
        <strain evidence="2">CBHHK200</strain>
    </source>
</reference>
<dbReference type="AlphaFoldDB" id="A0AAD6T856"/>
<dbReference type="Proteomes" id="UP001218188">
    <property type="component" value="Unassembled WGS sequence"/>
</dbReference>
<keyword evidence="3" id="KW-1185">Reference proteome</keyword>
<name>A0AAD6T856_9AGAR</name>
<evidence type="ECO:0000256" key="1">
    <source>
        <dbReference type="SAM" id="MobiDB-lite"/>
    </source>
</evidence>